<comment type="caution">
    <text evidence="2">The sequence shown here is derived from an EMBL/GenBank/DDBJ whole genome shotgun (WGS) entry which is preliminary data.</text>
</comment>
<dbReference type="EMBL" id="LNQR01000003">
    <property type="protein sequence ID" value="KWT94846.1"/>
    <property type="molecule type" value="Genomic_DNA"/>
</dbReference>
<evidence type="ECO:0000256" key="1">
    <source>
        <dbReference type="SAM" id="Coils"/>
    </source>
</evidence>
<proteinExistence type="predicted"/>
<evidence type="ECO:0000313" key="2">
    <source>
        <dbReference type="EMBL" id="KWT94846.1"/>
    </source>
</evidence>
<protein>
    <submittedName>
        <fullName evidence="2">Magnetosome protein Mad25</fullName>
    </submittedName>
</protein>
<organism evidence="2 3">
    <name type="scientific">Candidatus Magnetominusculus xianensis</name>
    <dbReference type="NCBI Taxonomy" id="1748249"/>
    <lineage>
        <taxon>Bacteria</taxon>
        <taxon>Pseudomonadati</taxon>
        <taxon>Nitrospirota</taxon>
        <taxon>Nitrospiria</taxon>
        <taxon>Nitrospirales</taxon>
        <taxon>Nitrospiraceae</taxon>
        <taxon>Candidatus Magnetominusculus</taxon>
    </lineage>
</organism>
<sequence>MDNINEFGMHDMSLIPPDEEIAAAGAASFHVPEGASWALTSTLPEIRGVELLRDASGTVDVGKTIREMFLCIQNMERQLNDVLSINASLERDIKSSRELITNLRTEKQDLQRTIDTINREIPSKRELQAQVEHLIEERNSSQSSVRDMKNLSERARYEAQVYKGRIEELQEEKADLLRDINYLESKISAALKKINAYAKEINILKGERHIHREKISKLEKSYRDCVDERDSLISRTID</sequence>
<keyword evidence="3" id="KW-1185">Reference proteome</keyword>
<evidence type="ECO:0000313" key="3">
    <source>
        <dbReference type="Proteomes" id="UP000060487"/>
    </source>
</evidence>
<dbReference type="Gene3D" id="1.10.287.1490">
    <property type="match status" value="1"/>
</dbReference>
<accession>A0ABR5SJM7</accession>
<name>A0ABR5SJM7_9BACT</name>
<dbReference type="Proteomes" id="UP000060487">
    <property type="component" value="Unassembled WGS sequence"/>
</dbReference>
<feature type="coiled-coil region" evidence="1">
    <location>
        <begin position="72"/>
        <end position="186"/>
    </location>
</feature>
<keyword evidence="1" id="KW-0175">Coiled coil</keyword>
<dbReference type="RefSeq" id="WP_085050671.1">
    <property type="nucleotide sequence ID" value="NZ_LNQR01000003.1"/>
</dbReference>
<reference evidence="2 3" key="1">
    <citation type="submission" date="2015-11" db="EMBL/GenBank/DDBJ databases">
        <authorList>
            <person name="Lin W."/>
        </authorList>
    </citation>
    <scope>NUCLEOTIDE SEQUENCE [LARGE SCALE GENOMIC DNA]</scope>
    <source>
        <strain evidence="2 3">HCH-1</strain>
    </source>
</reference>
<gene>
    <name evidence="2" type="primary">mad25</name>
    <name evidence="2" type="ORF">ASN18_0135</name>
</gene>